<accession>A0ABP4RZH6</accession>
<proteinExistence type="predicted"/>
<keyword evidence="4 5" id="KW-0472">Membrane</keyword>
<feature type="transmembrane region" description="Helical" evidence="5">
    <location>
        <begin position="372"/>
        <end position="392"/>
    </location>
</feature>
<dbReference type="InterPro" id="IPR020846">
    <property type="entry name" value="MFS_dom"/>
</dbReference>
<organism evidence="7 8">
    <name type="scientific">Microbacterium lacus</name>
    <dbReference type="NCBI Taxonomy" id="415217"/>
    <lineage>
        <taxon>Bacteria</taxon>
        <taxon>Bacillati</taxon>
        <taxon>Actinomycetota</taxon>
        <taxon>Actinomycetes</taxon>
        <taxon>Micrococcales</taxon>
        <taxon>Microbacteriaceae</taxon>
        <taxon>Microbacterium</taxon>
    </lineage>
</organism>
<sequence>MDTPISRAQLVRWRTAVFAIFLASGLSIATWAARVPDIKSAIDVDNAQLGLMLLAGGIASILGVSVSSVVLARFGARRGMLGAMLLFGLGVAIIGFGATVFASPIVVTAGLLLWGFGNGAVDVMMNVEGAAIEKQSDRTILPLFHAFFSFGTVIGAGLGVAAIAIGMDVVTHLSIMAVVIVVIAFVSIANVPAREATLDVPGDAPKQTLRERLSVTLSAWREPRTYALGVIMLGMAFAEGGANDWLALGVVEGHGADAALGAAGLAVFSVSMTAVRVFGGPLVDRFGRVATLRVLAVTATVGLLLFILAPTVPLIFLGAALWGAGVSLGFPLGMSAAADDPAKAAARVSATATIGYIAFLAGPPLLGLISEHIGLLNTLYILVALIIASGLASPAARPIAGSTVGAGHPQPHRQHAE</sequence>
<feature type="transmembrane region" description="Helical" evidence="5">
    <location>
        <begin position="143"/>
        <end position="167"/>
    </location>
</feature>
<evidence type="ECO:0000259" key="6">
    <source>
        <dbReference type="PROSITE" id="PS50850"/>
    </source>
</evidence>
<feature type="transmembrane region" description="Helical" evidence="5">
    <location>
        <begin position="84"/>
        <end position="105"/>
    </location>
</feature>
<dbReference type="InterPro" id="IPR051788">
    <property type="entry name" value="MFS_Transporter"/>
</dbReference>
<feature type="transmembrane region" description="Helical" evidence="5">
    <location>
        <begin position="226"/>
        <end position="246"/>
    </location>
</feature>
<dbReference type="PROSITE" id="PS50850">
    <property type="entry name" value="MFS"/>
    <property type="match status" value="1"/>
</dbReference>
<feature type="transmembrane region" description="Helical" evidence="5">
    <location>
        <begin position="344"/>
        <end position="366"/>
    </location>
</feature>
<feature type="transmembrane region" description="Helical" evidence="5">
    <location>
        <begin position="53"/>
        <end position="72"/>
    </location>
</feature>
<dbReference type="RefSeq" id="WP_344051005.1">
    <property type="nucleotide sequence ID" value="NZ_BAAAPK010000001.1"/>
</dbReference>
<evidence type="ECO:0000256" key="3">
    <source>
        <dbReference type="ARBA" id="ARBA00022989"/>
    </source>
</evidence>
<dbReference type="InterPro" id="IPR011701">
    <property type="entry name" value="MFS"/>
</dbReference>
<name>A0ABP4RZH6_9MICO</name>
<protein>
    <submittedName>
        <fullName evidence="7">MFS transporter</fullName>
    </submittedName>
</protein>
<feature type="transmembrane region" description="Helical" evidence="5">
    <location>
        <begin position="12"/>
        <end position="33"/>
    </location>
</feature>
<comment type="caution">
    <text evidence="7">The sequence shown here is derived from an EMBL/GenBank/DDBJ whole genome shotgun (WGS) entry which is preliminary data.</text>
</comment>
<evidence type="ECO:0000313" key="7">
    <source>
        <dbReference type="EMBL" id="GAA1662952.1"/>
    </source>
</evidence>
<dbReference type="Proteomes" id="UP001500596">
    <property type="component" value="Unassembled WGS sequence"/>
</dbReference>
<dbReference type="Pfam" id="PF07690">
    <property type="entry name" value="MFS_1"/>
    <property type="match status" value="1"/>
</dbReference>
<evidence type="ECO:0000256" key="5">
    <source>
        <dbReference type="SAM" id="Phobius"/>
    </source>
</evidence>
<evidence type="ECO:0000313" key="8">
    <source>
        <dbReference type="Proteomes" id="UP001500596"/>
    </source>
</evidence>
<feature type="domain" description="Major facilitator superfamily (MFS) profile" evidence="6">
    <location>
        <begin position="1"/>
        <end position="401"/>
    </location>
</feature>
<dbReference type="InterPro" id="IPR036259">
    <property type="entry name" value="MFS_trans_sf"/>
</dbReference>
<evidence type="ECO:0000256" key="2">
    <source>
        <dbReference type="ARBA" id="ARBA00022692"/>
    </source>
</evidence>
<keyword evidence="3 5" id="KW-1133">Transmembrane helix</keyword>
<feature type="transmembrane region" description="Helical" evidence="5">
    <location>
        <begin position="111"/>
        <end position="131"/>
    </location>
</feature>
<dbReference type="EMBL" id="BAAAPK010000001">
    <property type="protein sequence ID" value="GAA1662952.1"/>
    <property type="molecule type" value="Genomic_DNA"/>
</dbReference>
<comment type="subcellular location">
    <subcellularLocation>
        <location evidence="1">Cell membrane</location>
        <topology evidence="1">Multi-pass membrane protein</topology>
    </subcellularLocation>
</comment>
<feature type="transmembrane region" description="Helical" evidence="5">
    <location>
        <begin position="258"/>
        <end position="278"/>
    </location>
</feature>
<reference evidence="8" key="1">
    <citation type="journal article" date="2019" name="Int. J. Syst. Evol. Microbiol.">
        <title>The Global Catalogue of Microorganisms (GCM) 10K type strain sequencing project: providing services to taxonomists for standard genome sequencing and annotation.</title>
        <authorList>
            <consortium name="The Broad Institute Genomics Platform"/>
            <consortium name="The Broad Institute Genome Sequencing Center for Infectious Disease"/>
            <person name="Wu L."/>
            <person name="Ma J."/>
        </authorList>
    </citation>
    <scope>NUCLEOTIDE SEQUENCE [LARGE SCALE GENOMIC DNA]</scope>
    <source>
        <strain evidence="8">JCM 15575</strain>
    </source>
</reference>
<evidence type="ECO:0000256" key="4">
    <source>
        <dbReference type="ARBA" id="ARBA00023136"/>
    </source>
</evidence>
<feature type="transmembrane region" description="Helical" evidence="5">
    <location>
        <begin position="173"/>
        <end position="191"/>
    </location>
</feature>
<dbReference type="PANTHER" id="PTHR23514">
    <property type="entry name" value="BYPASS OF STOP CODON PROTEIN 6"/>
    <property type="match status" value="1"/>
</dbReference>
<gene>
    <name evidence="7" type="ORF">GCM10009807_03680</name>
</gene>
<keyword evidence="2 5" id="KW-0812">Transmembrane</keyword>
<evidence type="ECO:0000256" key="1">
    <source>
        <dbReference type="ARBA" id="ARBA00004651"/>
    </source>
</evidence>
<dbReference type="SUPFAM" id="SSF103473">
    <property type="entry name" value="MFS general substrate transporter"/>
    <property type="match status" value="1"/>
</dbReference>
<dbReference type="CDD" id="cd17393">
    <property type="entry name" value="MFS_MosC_like"/>
    <property type="match status" value="1"/>
</dbReference>
<keyword evidence="8" id="KW-1185">Reference proteome</keyword>
<dbReference type="Gene3D" id="1.20.1250.20">
    <property type="entry name" value="MFS general substrate transporter like domains"/>
    <property type="match status" value="2"/>
</dbReference>
<dbReference type="PANTHER" id="PTHR23514:SF13">
    <property type="entry name" value="INNER MEMBRANE PROTEIN YBJJ"/>
    <property type="match status" value="1"/>
</dbReference>